<sequence length="163" mass="18669">MDWKNGRFHADNGFRFLIMSARRFIHALLLLFFLLIESMPAFAQMVVIVNARSGVAVMSRNEVVNIFFGRYRQFFNGLEAKPVDLLDSHPDRARFYTGLVGKDLAEINAYWSRQLFSGRMNAPPKLRTSEEVVKWVVNNPGGIGFVELSYADARVHVVFELKP</sequence>
<accession>A0A935JXU9</accession>
<proteinExistence type="predicted"/>
<dbReference type="EMBL" id="JADJMS010000009">
    <property type="protein sequence ID" value="MBK7414534.1"/>
    <property type="molecule type" value="Genomic_DNA"/>
</dbReference>
<evidence type="ECO:0008006" key="3">
    <source>
        <dbReference type="Google" id="ProtNLM"/>
    </source>
</evidence>
<evidence type="ECO:0000313" key="2">
    <source>
        <dbReference type="Proteomes" id="UP000739411"/>
    </source>
</evidence>
<protein>
    <recommendedName>
        <fullName evidence="3">Phosphate ABC transporter substrate-binding protein</fullName>
    </recommendedName>
</protein>
<reference evidence="1 2" key="1">
    <citation type="submission" date="2020-10" db="EMBL/GenBank/DDBJ databases">
        <title>Connecting structure to function with the recovery of over 1000 high-quality activated sludge metagenome-assembled genomes encoding full-length rRNA genes using long-read sequencing.</title>
        <authorList>
            <person name="Singleton C.M."/>
            <person name="Petriglieri F."/>
            <person name="Kristensen J.M."/>
            <person name="Kirkegaard R.H."/>
            <person name="Michaelsen T.Y."/>
            <person name="Andersen M.H."/>
            <person name="Karst S.M."/>
            <person name="Dueholm M.S."/>
            <person name="Nielsen P.H."/>
            <person name="Albertsen M."/>
        </authorList>
    </citation>
    <scope>NUCLEOTIDE SEQUENCE [LARGE SCALE GENOMIC DNA]</scope>
    <source>
        <strain evidence="1">EsbW_18-Q3-R4-48_BATAC.463</strain>
    </source>
</reference>
<dbReference type="SUPFAM" id="SSF53850">
    <property type="entry name" value="Periplasmic binding protein-like II"/>
    <property type="match status" value="1"/>
</dbReference>
<gene>
    <name evidence="1" type="ORF">IPJ38_04875</name>
</gene>
<dbReference type="AlphaFoldDB" id="A0A935JXU9"/>
<evidence type="ECO:0000313" key="1">
    <source>
        <dbReference type="EMBL" id="MBK7414534.1"/>
    </source>
</evidence>
<name>A0A935JXU9_9RHOO</name>
<dbReference type="Gene3D" id="3.40.190.10">
    <property type="entry name" value="Periplasmic binding protein-like II"/>
    <property type="match status" value="1"/>
</dbReference>
<organism evidence="1 2">
    <name type="scientific">Candidatus Dechloromonas phosphorivorans</name>
    <dbReference type="NCBI Taxonomy" id="2899244"/>
    <lineage>
        <taxon>Bacteria</taxon>
        <taxon>Pseudomonadati</taxon>
        <taxon>Pseudomonadota</taxon>
        <taxon>Betaproteobacteria</taxon>
        <taxon>Rhodocyclales</taxon>
        <taxon>Azonexaceae</taxon>
        <taxon>Dechloromonas</taxon>
    </lineage>
</organism>
<comment type="caution">
    <text evidence="1">The sequence shown here is derived from an EMBL/GenBank/DDBJ whole genome shotgun (WGS) entry which is preliminary data.</text>
</comment>
<dbReference type="Proteomes" id="UP000739411">
    <property type="component" value="Unassembled WGS sequence"/>
</dbReference>